<dbReference type="RefSeq" id="WP_301663460.1">
    <property type="nucleotide sequence ID" value="NZ_VCYH01000003.1"/>
</dbReference>
<gene>
    <name evidence="1" type="ORF">FGU65_05550</name>
</gene>
<comment type="caution">
    <text evidence="1">The sequence shown here is derived from an EMBL/GenBank/DDBJ whole genome shotgun (WGS) entry which is preliminary data.</text>
</comment>
<proteinExistence type="predicted"/>
<dbReference type="PROSITE" id="PS51257">
    <property type="entry name" value="PROKAR_LIPOPROTEIN"/>
    <property type="match status" value="1"/>
</dbReference>
<dbReference type="EMBL" id="VCYH01000003">
    <property type="protein sequence ID" value="MDN7024360.1"/>
    <property type="molecule type" value="Genomic_DNA"/>
</dbReference>
<keyword evidence="2" id="KW-1185">Reference proteome</keyword>
<evidence type="ECO:0008006" key="3">
    <source>
        <dbReference type="Google" id="ProtNLM"/>
    </source>
</evidence>
<sequence length="138" mass="14930">MKTWMFLVAGVLILVCAAAGCVQPTEEEAQAQLCQDLDELGAALQNMQDLNASSSVGDIRDARDEVQSAMENVRNSAAQLGDVRVDELNAAYDNLDQTVQNLPDDASVVEAIQTVRPEVQAVRDARQNLSAELNCPQQ</sequence>
<evidence type="ECO:0000313" key="2">
    <source>
        <dbReference type="Proteomes" id="UP001168338"/>
    </source>
</evidence>
<protein>
    <recommendedName>
        <fullName evidence="3">Secreted protein</fullName>
    </recommendedName>
</protein>
<dbReference type="Proteomes" id="UP001168338">
    <property type="component" value="Unassembled WGS sequence"/>
</dbReference>
<reference evidence="1" key="1">
    <citation type="submission" date="2019-05" db="EMBL/GenBank/DDBJ databases">
        <title>Methanoculleus sp. FWC-SCC1, a methanogenic archaeon isolated from deep marine cold seep.</title>
        <authorList>
            <person name="Chen Y.-W."/>
            <person name="Chen S.-C."/>
            <person name="Teng N.-H."/>
            <person name="Lai M.-C."/>
        </authorList>
    </citation>
    <scope>NUCLEOTIDE SEQUENCE</scope>
    <source>
        <strain evidence="1">FWC-SCC1</strain>
    </source>
</reference>
<name>A0ABT8M8U3_9EURY</name>
<organism evidence="1 2">
    <name type="scientific">Methanoculleus frigidifontis</name>
    <dbReference type="NCBI Taxonomy" id="2584085"/>
    <lineage>
        <taxon>Archaea</taxon>
        <taxon>Methanobacteriati</taxon>
        <taxon>Methanobacteriota</taxon>
        <taxon>Stenosarchaea group</taxon>
        <taxon>Methanomicrobia</taxon>
        <taxon>Methanomicrobiales</taxon>
        <taxon>Methanomicrobiaceae</taxon>
        <taxon>Methanoculleus</taxon>
    </lineage>
</organism>
<evidence type="ECO:0000313" key="1">
    <source>
        <dbReference type="EMBL" id="MDN7024360.1"/>
    </source>
</evidence>
<accession>A0ABT8M8U3</accession>